<dbReference type="GO" id="GO:0030288">
    <property type="term" value="C:outer membrane-bounded periplasmic space"/>
    <property type="evidence" value="ECO:0007669"/>
    <property type="project" value="UniProtKB-UniRule"/>
</dbReference>
<reference evidence="5 6" key="1">
    <citation type="submission" date="2019-02" db="EMBL/GenBank/DDBJ databases">
        <title>Prokaryotic population dynamics and viral predation in marine succession experiment using metagenomics: the confinement effect.</title>
        <authorList>
            <person name="Haro-Moreno J.M."/>
            <person name="Rodriguez-Valera F."/>
            <person name="Lopez-Perez M."/>
        </authorList>
    </citation>
    <scope>NUCLEOTIDE SEQUENCE [LARGE SCALE GENOMIC DNA]</scope>
    <source>
        <strain evidence="5">MED-G157</strain>
    </source>
</reference>
<dbReference type="SUPFAM" id="SSF48452">
    <property type="entry name" value="TPR-like"/>
    <property type="match status" value="1"/>
</dbReference>
<feature type="chain" id="PRO_5022275845" description="Cell division coordinator CpoB" evidence="2">
    <location>
        <begin position="27"/>
        <end position="273"/>
    </location>
</feature>
<sequence precursor="true">MSNFRGTTLGLYALAFCVSSLSPASAQSNNSPIIVEESSAASYKEPFLEPFAPPISDSAVDEATETQYQIQLLEREIMTLRGLLEEVTFKVDRMRSTQDDRYLELDSRFQNMDAEFKTLRTIGNSSPSSAEKNMTATDEVAEVQDEQTLYDIAHDLIRNKQYDLAISQLRAVINRFPEGSYAPNVYYWLGQVYAAKSKPDLESATEALEYVIQFYPEHRKVPDAAFKLGQVYNLLGDCKRSRDLLEQVVTVHQGKTVATLAEAYLRDKVICQS</sequence>
<dbReference type="InterPro" id="IPR032519">
    <property type="entry name" value="YbgF_tri"/>
</dbReference>
<proteinExistence type="inferred from homology"/>
<dbReference type="GO" id="GO:0043093">
    <property type="term" value="P:FtsZ-dependent cytokinesis"/>
    <property type="evidence" value="ECO:0007669"/>
    <property type="project" value="UniProtKB-UniRule"/>
</dbReference>
<dbReference type="AlphaFoldDB" id="A0A520S2H5"/>
<evidence type="ECO:0000313" key="5">
    <source>
        <dbReference type="EMBL" id="RZO76675.1"/>
    </source>
</evidence>
<comment type="caution">
    <text evidence="5">The sequence shown here is derived from an EMBL/GenBank/DDBJ whole genome shotgun (WGS) entry which is preliminary data.</text>
</comment>
<organism evidence="5 6">
    <name type="scientific">OM182 bacterium</name>
    <dbReference type="NCBI Taxonomy" id="2510334"/>
    <lineage>
        <taxon>Bacteria</taxon>
        <taxon>Pseudomonadati</taxon>
        <taxon>Pseudomonadota</taxon>
        <taxon>Gammaproteobacteria</taxon>
        <taxon>OMG group</taxon>
        <taxon>OM182 clade</taxon>
    </lineage>
</organism>
<feature type="domain" description="YbgF trimerisation" evidence="4">
    <location>
        <begin position="63"/>
        <end position="114"/>
    </location>
</feature>
<dbReference type="InterPro" id="IPR034706">
    <property type="entry name" value="CpoB"/>
</dbReference>
<comment type="similarity">
    <text evidence="2">Belongs to the CpoB family.</text>
</comment>
<dbReference type="GO" id="GO:0070206">
    <property type="term" value="P:protein trimerization"/>
    <property type="evidence" value="ECO:0007669"/>
    <property type="project" value="InterPro"/>
</dbReference>
<evidence type="ECO:0000313" key="6">
    <source>
        <dbReference type="Proteomes" id="UP000316199"/>
    </source>
</evidence>
<dbReference type="EMBL" id="SHAG01000009">
    <property type="protein sequence ID" value="RZO76675.1"/>
    <property type="molecule type" value="Genomic_DNA"/>
</dbReference>
<keyword evidence="2" id="KW-0132">Cell division</keyword>
<dbReference type="InterPro" id="IPR039565">
    <property type="entry name" value="BamD-like"/>
</dbReference>
<evidence type="ECO:0000256" key="1">
    <source>
        <dbReference type="ARBA" id="ARBA00022729"/>
    </source>
</evidence>
<dbReference type="Gene3D" id="1.25.40.10">
    <property type="entry name" value="Tetratricopeptide repeat domain"/>
    <property type="match status" value="1"/>
</dbReference>
<dbReference type="HAMAP" id="MF_02066">
    <property type="entry name" value="CpoB"/>
    <property type="match status" value="1"/>
</dbReference>
<dbReference type="Proteomes" id="UP000316199">
    <property type="component" value="Unassembled WGS sequence"/>
</dbReference>
<feature type="domain" description="Outer membrane lipoprotein BamD-like" evidence="3">
    <location>
        <begin position="145"/>
        <end position="231"/>
    </location>
</feature>
<accession>A0A520S2H5</accession>
<name>A0A520S2H5_9GAMM</name>
<comment type="subcellular location">
    <subcellularLocation>
        <location evidence="2">Periplasm</location>
    </subcellularLocation>
</comment>
<protein>
    <recommendedName>
        <fullName evidence="2">Cell division coordinator CpoB</fullName>
    </recommendedName>
</protein>
<evidence type="ECO:0000259" key="4">
    <source>
        <dbReference type="Pfam" id="PF16331"/>
    </source>
</evidence>
<evidence type="ECO:0000256" key="2">
    <source>
        <dbReference type="HAMAP-Rule" id="MF_02066"/>
    </source>
</evidence>
<keyword evidence="2" id="KW-0131">Cell cycle</keyword>
<keyword evidence="1 2" id="KW-0732">Signal</keyword>
<dbReference type="Pfam" id="PF16331">
    <property type="entry name" value="TolA_bind_tri"/>
    <property type="match status" value="1"/>
</dbReference>
<dbReference type="InterPro" id="IPR011990">
    <property type="entry name" value="TPR-like_helical_dom_sf"/>
</dbReference>
<dbReference type="Gene3D" id="1.20.5.110">
    <property type="match status" value="1"/>
</dbReference>
<gene>
    <name evidence="5" type="primary">bamD</name>
    <name evidence="2" type="synonym">cpoB</name>
    <name evidence="5" type="ORF">EVA68_03800</name>
</gene>
<evidence type="ECO:0000259" key="3">
    <source>
        <dbReference type="Pfam" id="PF13525"/>
    </source>
</evidence>
<comment type="function">
    <text evidence="2">Mediates coordination of peptidoglycan synthesis and outer membrane constriction during cell division.</text>
</comment>
<dbReference type="Pfam" id="PF13525">
    <property type="entry name" value="YfiO"/>
    <property type="match status" value="1"/>
</dbReference>
<keyword evidence="2" id="KW-0574">Periplasm</keyword>
<feature type="signal peptide" evidence="2">
    <location>
        <begin position="1"/>
        <end position="26"/>
    </location>
</feature>